<dbReference type="SUPFAM" id="SSF53163">
    <property type="entry name" value="HybD-like"/>
    <property type="match status" value="1"/>
</dbReference>
<dbReference type="PANTHER" id="PTHR30302:SF5">
    <property type="entry name" value="SLR1876 PROTEIN"/>
    <property type="match status" value="1"/>
</dbReference>
<keyword evidence="1" id="KW-0378">Hydrolase</keyword>
<dbReference type="GO" id="GO:0016485">
    <property type="term" value="P:protein processing"/>
    <property type="evidence" value="ECO:0007669"/>
    <property type="project" value="TreeGrafter"/>
</dbReference>
<keyword evidence="2" id="KW-1185">Reference proteome</keyword>
<dbReference type="AlphaFoldDB" id="A0A5M8FMD8"/>
<name>A0A5M8FMD8_9GAMM</name>
<dbReference type="GO" id="GO:0008047">
    <property type="term" value="F:enzyme activator activity"/>
    <property type="evidence" value="ECO:0007669"/>
    <property type="project" value="InterPro"/>
</dbReference>
<sequence length="161" mass="17014">MGAVAPTLVFGIGNPSRGDDAIGPLLVERLAALKDIRRPDGQGLTDVDLLTDFQLQPEHALDLRGRRRVFLVDASQDPSAPWTLEALMPQNGLSCSTHSTTPGGLLAVYSRLYGRPPSTWLLAVQGEGFALGAGLTTVAQANLNAALQHLLHVLGSDVGTR</sequence>
<dbReference type="GO" id="GO:0004175">
    <property type="term" value="F:endopeptidase activity"/>
    <property type="evidence" value="ECO:0007669"/>
    <property type="project" value="TreeGrafter"/>
</dbReference>
<protein>
    <submittedName>
        <fullName evidence="1">Hydrogenase maturation protease</fullName>
    </submittedName>
</protein>
<dbReference type="CDD" id="cd06066">
    <property type="entry name" value="H2MP_NAD-link-bidir"/>
    <property type="match status" value="1"/>
</dbReference>
<dbReference type="NCBIfam" id="TIGR00072">
    <property type="entry name" value="hydrog_prot"/>
    <property type="match status" value="1"/>
</dbReference>
<dbReference type="Proteomes" id="UP000322981">
    <property type="component" value="Unassembled WGS sequence"/>
</dbReference>
<gene>
    <name evidence="1" type="ORF">F2Q65_07485</name>
</gene>
<reference evidence="1 2" key="1">
    <citation type="submission" date="2019-09" db="EMBL/GenBank/DDBJ databases">
        <title>Whole-genome sequence of the purple sulfur bacterium Thiohalocapsa marina DSM 19078.</title>
        <authorList>
            <person name="Kyndt J.A."/>
            <person name="Meyer T.E."/>
        </authorList>
    </citation>
    <scope>NUCLEOTIDE SEQUENCE [LARGE SCALE GENOMIC DNA]</scope>
    <source>
        <strain evidence="1 2">DSM 19078</strain>
    </source>
</reference>
<organism evidence="1 2">
    <name type="scientific">Thiohalocapsa marina</name>
    <dbReference type="NCBI Taxonomy" id="424902"/>
    <lineage>
        <taxon>Bacteria</taxon>
        <taxon>Pseudomonadati</taxon>
        <taxon>Pseudomonadota</taxon>
        <taxon>Gammaproteobacteria</taxon>
        <taxon>Chromatiales</taxon>
        <taxon>Chromatiaceae</taxon>
        <taxon>Thiohalocapsa</taxon>
    </lineage>
</organism>
<accession>A0A5M8FMD8</accession>
<dbReference type="InterPro" id="IPR000671">
    <property type="entry name" value="Peptidase_A31"/>
</dbReference>
<evidence type="ECO:0000313" key="2">
    <source>
        <dbReference type="Proteomes" id="UP000322981"/>
    </source>
</evidence>
<comment type="caution">
    <text evidence="1">The sequence shown here is derived from an EMBL/GenBank/DDBJ whole genome shotgun (WGS) entry which is preliminary data.</text>
</comment>
<evidence type="ECO:0000313" key="1">
    <source>
        <dbReference type="EMBL" id="KAA6185887.1"/>
    </source>
</evidence>
<dbReference type="OrthoDB" id="9808862at2"/>
<proteinExistence type="predicted"/>
<keyword evidence="1" id="KW-0645">Protease</keyword>
<dbReference type="InterPro" id="IPR023430">
    <property type="entry name" value="Pept_HybD-like_dom_sf"/>
</dbReference>
<dbReference type="EMBL" id="VWXX01000007">
    <property type="protein sequence ID" value="KAA6185887.1"/>
    <property type="molecule type" value="Genomic_DNA"/>
</dbReference>
<dbReference type="PANTHER" id="PTHR30302">
    <property type="entry name" value="HYDROGENASE 1 MATURATION PROTEASE"/>
    <property type="match status" value="1"/>
</dbReference>
<dbReference type="Gene3D" id="3.40.50.1450">
    <property type="entry name" value="HybD-like"/>
    <property type="match status" value="1"/>
</dbReference>